<keyword evidence="2" id="KW-1185">Reference proteome</keyword>
<sequence>MNRKLSKERKAVPYLIKYQVWRETILSRIKLSTYELPVLLTRVREEEWILNTTEHFIQIKKSSLEKIPYEQFRFHEGPLWDEETARRKIGILRKTGILLGLLERPVHPKRKGHILPFGIMLADEEIKYWDMPTGDTMFAFWNVTKKCELIGRKYQIEEYRN</sequence>
<name>A0AAE3R587_9BACT</name>
<protein>
    <submittedName>
        <fullName evidence="1">Uncharacterized protein</fullName>
    </submittedName>
</protein>
<accession>A0AAE3R587</accession>
<proteinExistence type="predicted"/>
<dbReference type="Proteomes" id="UP001232063">
    <property type="component" value="Unassembled WGS sequence"/>
</dbReference>
<organism evidence="1 2">
    <name type="scientific">Xanthocytophaga agilis</name>
    <dbReference type="NCBI Taxonomy" id="3048010"/>
    <lineage>
        <taxon>Bacteria</taxon>
        <taxon>Pseudomonadati</taxon>
        <taxon>Bacteroidota</taxon>
        <taxon>Cytophagia</taxon>
        <taxon>Cytophagales</taxon>
        <taxon>Rhodocytophagaceae</taxon>
        <taxon>Xanthocytophaga</taxon>
    </lineage>
</organism>
<evidence type="ECO:0000313" key="1">
    <source>
        <dbReference type="EMBL" id="MDJ1501837.1"/>
    </source>
</evidence>
<dbReference type="AlphaFoldDB" id="A0AAE3R587"/>
<reference evidence="1" key="1">
    <citation type="submission" date="2023-05" db="EMBL/GenBank/DDBJ databases">
        <authorList>
            <person name="Zhang X."/>
        </authorList>
    </citation>
    <scope>NUCLEOTIDE SEQUENCE</scope>
    <source>
        <strain evidence="1">BD1B2-1</strain>
    </source>
</reference>
<evidence type="ECO:0000313" key="2">
    <source>
        <dbReference type="Proteomes" id="UP001232063"/>
    </source>
</evidence>
<comment type="caution">
    <text evidence="1">The sequence shown here is derived from an EMBL/GenBank/DDBJ whole genome shotgun (WGS) entry which is preliminary data.</text>
</comment>
<gene>
    <name evidence="1" type="ORF">QNI22_14310</name>
</gene>
<dbReference type="EMBL" id="JASJOU010000004">
    <property type="protein sequence ID" value="MDJ1501837.1"/>
    <property type="molecule type" value="Genomic_DNA"/>
</dbReference>